<dbReference type="GO" id="GO:0015937">
    <property type="term" value="P:coenzyme A biosynthetic process"/>
    <property type="evidence" value="ECO:0007669"/>
    <property type="project" value="UniProtKB-UniRule"/>
</dbReference>
<dbReference type="SUPFAM" id="SSF102645">
    <property type="entry name" value="CoaB-like"/>
    <property type="match status" value="1"/>
</dbReference>
<keyword evidence="3" id="KW-0479">Metal-binding</keyword>
<dbReference type="GO" id="GO:0004633">
    <property type="term" value="F:phosphopantothenoylcysteine decarboxylase activity"/>
    <property type="evidence" value="ECO:0007669"/>
    <property type="project" value="UniProtKB-UniRule"/>
</dbReference>
<name>A0A7L5DVM8_9BACT</name>
<comment type="pathway">
    <text evidence="3 4">Cofactor biosynthesis; coenzyme A biosynthesis; CoA from (R)-pantothenate: step 2/5.</text>
</comment>
<evidence type="ECO:0000256" key="2">
    <source>
        <dbReference type="ARBA" id="ARBA00023239"/>
    </source>
</evidence>
<dbReference type="HAMAP" id="MF_02225">
    <property type="entry name" value="CoaBC"/>
    <property type="match status" value="1"/>
</dbReference>
<comment type="catalytic activity">
    <reaction evidence="3 4">
        <text>N-[(R)-4-phosphopantothenoyl]-L-cysteine + H(+) = (R)-4'-phosphopantetheine + CO2</text>
        <dbReference type="Rhea" id="RHEA:16793"/>
        <dbReference type="ChEBI" id="CHEBI:15378"/>
        <dbReference type="ChEBI" id="CHEBI:16526"/>
        <dbReference type="ChEBI" id="CHEBI:59458"/>
        <dbReference type="ChEBI" id="CHEBI:61723"/>
        <dbReference type="EC" id="4.1.1.36"/>
    </reaction>
</comment>
<dbReference type="GO" id="GO:0010181">
    <property type="term" value="F:FMN binding"/>
    <property type="evidence" value="ECO:0007669"/>
    <property type="project" value="UniProtKB-UniRule"/>
</dbReference>
<dbReference type="Gene3D" id="3.40.50.1950">
    <property type="entry name" value="Flavin prenyltransferase-like"/>
    <property type="match status" value="1"/>
</dbReference>
<comment type="cofactor">
    <cofactor evidence="3">
        <name>Mg(2+)</name>
        <dbReference type="ChEBI" id="CHEBI:18420"/>
    </cofactor>
</comment>
<dbReference type="Gene3D" id="3.40.50.10300">
    <property type="entry name" value="CoaB-like"/>
    <property type="match status" value="1"/>
</dbReference>
<evidence type="ECO:0000256" key="4">
    <source>
        <dbReference type="RuleBase" id="RU364078"/>
    </source>
</evidence>
<comment type="pathway">
    <text evidence="3 4">Cofactor biosynthesis; coenzyme A biosynthesis; CoA from (R)-pantothenate: step 3/5.</text>
</comment>
<dbReference type="PANTHER" id="PTHR14359">
    <property type="entry name" value="HOMO-OLIGOMERIC FLAVIN CONTAINING CYS DECARBOXYLASE FAMILY"/>
    <property type="match status" value="1"/>
</dbReference>
<keyword evidence="3 4" id="KW-0436">Ligase</keyword>
<feature type="binding site" evidence="3">
    <location>
        <position position="291"/>
    </location>
    <ligand>
        <name>CTP</name>
        <dbReference type="ChEBI" id="CHEBI:37563"/>
    </ligand>
</feature>
<dbReference type="Pfam" id="PF02441">
    <property type="entry name" value="Flavoprotein"/>
    <property type="match status" value="1"/>
</dbReference>
<organism evidence="7 8">
    <name type="scientific">Spirosoma rhododendri</name>
    <dbReference type="NCBI Taxonomy" id="2728024"/>
    <lineage>
        <taxon>Bacteria</taxon>
        <taxon>Pseudomonadati</taxon>
        <taxon>Bacteroidota</taxon>
        <taxon>Cytophagia</taxon>
        <taxon>Cytophagales</taxon>
        <taxon>Cytophagaceae</taxon>
        <taxon>Spirosoma</taxon>
    </lineage>
</organism>
<feature type="binding site" evidence="3">
    <location>
        <position position="281"/>
    </location>
    <ligand>
        <name>CTP</name>
        <dbReference type="ChEBI" id="CHEBI:37563"/>
    </ligand>
</feature>
<accession>A0A7L5DVM8</accession>
<comment type="function">
    <text evidence="3">Catalyzes two sequential steps in the biosynthesis of coenzyme A. In the first step cysteine is conjugated to 4'-phosphopantothenate to form 4-phosphopantothenoylcysteine. In the second step the latter compound is decarboxylated to form 4'-phosphopantotheine.</text>
</comment>
<keyword evidence="1 3" id="KW-0210">Decarboxylase</keyword>
<dbReference type="Pfam" id="PF04127">
    <property type="entry name" value="DFP"/>
    <property type="match status" value="1"/>
</dbReference>
<proteinExistence type="inferred from homology"/>
<dbReference type="GO" id="GO:0046872">
    <property type="term" value="F:metal ion binding"/>
    <property type="evidence" value="ECO:0007669"/>
    <property type="project" value="UniProtKB-KW"/>
</dbReference>
<dbReference type="SUPFAM" id="SSF52507">
    <property type="entry name" value="Homo-oligomeric flavin-containing Cys decarboxylases, HFCD"/>
    <property type="match status" value="1"/>
</dbReference>
<dbReference type="EMBL" id="CP051677">
    <property type="protein sequence ID" value="QJD81413.1"/>
    <property type="molecule type" value="Genomic_DNA"/>
</dbReference>
<keyword evidence="3" id="KW-0511">Multifunctional enzyme</keyword>
<feature type="region of interest" description="Phosphopantothenate--cysteine ligase" evidence="3">
    <location>
        <begin position="192"/>
        <end position="405"/>
    </location>
</feature>
<gene>
    <name evidence="3 7" type="primary">coaBC</name>
    <name evidence="7" type="ORF">HH216_17860</name>
</gene>
<evidence type="ECO:0000313" key="7">
    <source>
        <dbReference type="EMBL" id="QJD81413.1"/>
    </source>
</evidence>
<feature type="binding site" evidence="3">
    <location>
        <position position="344"/>
    </location>
    <ligand>
        <name>CTP</name>
        <dbReference type="ChEBI" id="CHEBI:37563"/>
    </ligand>
</feature>
<sequence>MMLAGKRILLGVTGSISAYKSALLVRLLVKAGAEVQVIMTESAQTFITPLTLSTLSKRPVLSQFVANGQTGEWTNHVELGLWADVLVIAPASARTLARCANGLADDLLSAVYLSARCPVFFAPAMDLDMYQHPATTANLARLSSYGNHIIKAEYGELASGLVGEGRLAEPETIVQVLAAHLAQRPELAGRHVLITAGPTQEPIDPVRYISNHSTGKMGYAIARAFAMAGAQVTLISGPTALPLPALGVRRIDVRSAQEMFTAAAAEFPTADVLILNAAVADYTPVHVADRKIKKKETEFALELTRTTDIAATLGAQKRPGQWLMGFALETDNEQANALSKLQSKHLDWIVLNSLRDSGAGFGYDTNKITVMDKAGQTHAFDLKSKDAVAQDLLDLVANALTAPSV</sequence>
<keyword evidence="2 3" id="KW-0456">Lyase</keyword>
<evidence type="ECO:0000259" key="5">
    <source>
        <dbReference type="Pfam" id="PF02441"/>
    </source>
</evidence>
<feature type="binding site" evidence="3">
    <location>
        <position position="340"/>
    </location>
    <ligand>
        <name>CTP</name>
        <dbReference type="ChEBI" id="CHEBI:37563"/>
    </ligand>
</feature>
<comment type="function">
    <text evidence="4">Catalyzes two steps in the biosynthesis of coenzyme A. In the first step cysteine is conjugated to 4'-phosphopantothenate to form 4-phosphopantothenoylcysteine, in the latter compound is decarboxylated to form 4'-phosphopantotheine.</text>
</comment>
<evidence type="ECO:0000256" key="3">
    <source>
        <dbReference type="HAMAP-Rule" id="MF_02225"/>
    </source>
</evidence>
<dbReference type="Proteomes" id="UP000501128">
    <property type="component" value="Chromosome"/>
</dbReference>
<comment type="caution">
    <text evidence="3">Lacks conserved residue(s) required for the propagation of feature annotation.</text>
</comment>
<dbReference type="GO" id="GO:0004632">
    <property type="term" value="F:phosphopantothenate--cysteine ligase activity"/>
    <property type="evidence" value="ECO:0007669"/>
    <property type="project" value="UniProtKB-UniRule"/>
</dbReference>
<dbReference type="PANTHER" id="PTHR14359:SF6">
    <property type="entry name" value="PHOSPHOPANTOTHENOYLCYSTEINE DECARBOXYLASE"/>
    <property type="match status" value="1"/>
</dbReference>
<dbReference type="InterPro" id="IPR035929">
    <property type="entry name" value="CoaB-like_sf"/>
</dbReference>
<dbReference type="GO" id="GO:0071513">
    <property type="term" value="C:phosphopantothenoylcysteine decarboxylase complex"/>
    <property type="evidence" value="ECO:0007669"/>
    <property type="project" value="TreeGrafter"/>
</dbReference>
<dbReference type="EC" id="6.3.2.5" evidence="3"/>
<comment type="catalytic activity">
    <reaction evidence="3 4">
        <text>(R)-4'-phosphopantothenate + L-cysteine + CTP = N-[(R)-4-phosphopantothenoyl]-L-cysteine + CMP + diphosphate + H(+)</text>
        <dbReference type="Rhea" id="RHEA:19397"/>
        <dbReference type="ChEBI" id="CHEBI:10986"/>
        <dbReference type="ChEBI" id="CHEBI:15378"/>
        <dbReference type="ChEBI" id="CHEBI:33019"/>
        <dbReference type="ChEBI" id="CHEBI:35235"/>
        <dbReference type="ChEBI" id="CHEBI:37563"/>
        <dbReference type="ChEBI" id="CHEBI:59458"/>
        <dbReference type="ChEBI" id="CHEBI:60377"/>
        <dbReference type="EC" id="6.3.2.5"/>
    </reaction>
</comment>
<dbReference type="InterPro" id="IPR003382">
    <property type="entry name" value="Flavoprotein"/>
</dbReference>
<feature type="domain" description="DNA/pantothenate metabolism flavoprotein C-terminal" evidence="6">
    <location>
        <begin position="187"/>
        <end position="398"/>
    </location>
</feature>
<dbReference type="InterPro" id="IPR005252">
    <property type="entry name" value="CoaBC"/>
</dbReference>
<comment type="similarity">
    <text evidence="3 4">In the N-terminal section; belongs to the HFCD (homo-oligomeric flavin containing Cys decarboxylase) superfamily.</text>
</comment>
<dbReference type="KEGG" id="srho:HH216_17860"/>
<feature type="region of interest" description="Phosphopantothenoylcysteine decarboxylase" evidence="3">
    <location>
        <begin position="1"/>
        <end position="191"/>
    </location>
</feature>
<dbReference type="InterPro" id="IPR007085">
    <property type="entry name" value="DNA/pantothenate-metab_flavo_C"/>
</dbReference>
<dbReference type="InterPro" id="IPR036551">
    <property type="entry name" value="Flavin_trans-like"/>
</dbReference>
<keyword evidence="3" id="KW-0460">Magnesium</keyword>
<keyword evidence="3 4" id="KW-0288">FMN</keyword>
<dbReference type="AlphaFoldDB" id="A0A7L5DVM8"/>
<keyword evidence="3 4" id="KW-0285">Flavoprotein</keyword>
<dbReference type="GO" id="GO:0015941">
    <property type="term" value="P:pantothenate catabolic process"/>
    <property type="evidence" value="ECO:0007669"/>
    <property type="project" value="InterPro"/>
</dbReference>
<evidence type="ECO:0000313" key="8">
    <source>
        <dbReference type="Proteomes" id="UP000501128"/>
    </source>
</evidence>
<feature type="binding site" evidence="3">
    <location>
        <position position="326"/>
    </location>
    <ligand>
        <name>CTP</name>
        <dbReference type="ChEBI" id="CHEBI:37563"/>
    </ligand>
</feature>
<dbReference type="NCBIfam" id="TIGR00521">
    <property type="entry name" value="coaBC_dfp"/>
    <property type="match status" value="1"/>
</dbReference>
<reference evidence="7 8" key="1">
    <citation type="submission" date="2020-04" db="EMBL/GenBank/DDBJ databases">
        <title>Genome sequencing of novel species.</title>
        <authorList>
            <person name="Heo J."/>
            <person name="Kim S.-J."/>
            <person name="Kim J.-S."/>
            <person name="Hong S.-B."/>
            <person name="Kwon S.-W."/>
        </authorList>
    </citation>
    <scope>NUCLEOTIDE SEQUENCE [LARGE SCALE GENOMIC DNA]</scope>
    <source>
        <strain evidence="7 8">CJU-R4</strain>
    </source>
</reference>
<dbReference type="UniPathway" id="UPA00241">
    <property type="reaction ID" value="UER00353"/>
</dbReference>
<keyword evidence="8" id="KW-1185">Reference proteome</keyword>
<evidence type="ECO:0000259" key="6">
    <source>
        <dbReference type="Pfam" id="PF04127"/>
    </source>
</evidence>
<comment type="cofactor">
    <cofactor evidence="3">
        <name>FMN</name>
        <dbReference type="ChEBI" id="CHEBI:58210"/>
    </cofactor>
    <text evidence="3">Binds 1 FMN per subunit.</text>
</comment>
<dbReference type="EC" id="4.1.1.36" evidence="3"/>
<protein>
    <recommendedName>
        <fullName evidence="3">Coenzyme A biosynthesis bifunctional protein CoaBC</fullName>
    </recommendedName>
    <alternativeName>
        <fullName evidence="3">DNA/pantothenate metabolism flavoprotein</fullName>
    </alternativeName>
    <alternativeName>
        <fullName evidence="3">Phosphopantothenoylcysteine synthetase/decarboxylase</fullName>
        <shortName evidence="3">PPCS-PPCDC</shortName>
    </alternativeName>
    <domain>
        <recommendedName>
            <fullName evidence="3">Phosphopantothenoylcysteine decarboxylase</fullName>
            <shortName evidence="3">PPC decarboxylase</shortName>
            <shortName evidence="3">PPC-DC</shortName>
            <ecNumber evidence="3">4.1.1.36</ecNumber>
        </recommendedName>
        <alternativeName>
            <fullName evidence="3">CoaC</fullName>
        </alternativeName>
    </domain>
    <domain>
        <recommendedName>
            <fullName evidence="3">Phosphopantothenate--cysteine ligase</fullName>
            <ecNumber evidence="3">6.3.2.5</ecNumber>
        </recommendedName>
        <alternativeName>
            <fullName evidence="3">CoaB</fullName>
        </alternativeName>
        <alternativeName>
            <fullName evidence="3">Phosphopantothenoylcysteine synthetase</fullName>
            <shortName evidence="3">PPC synthetase</shortName>
            <shortName evidence="3">PPC-S</shortName>
        </alternativeName>
    </domain>
</protein>
<evidence type="ECO:0000256" key="1">
    <source>
        <dbReference type="ARBA" id="ARBA00022793"/>
    </source>
</evidence>
<feature type="domain" description="Flavoprotein" evidence="5">
    <location>
        <begin position="6"/>
        <end position="179"/>
    </location>
</feature>
<comment type="similarity">
    <text evidence="3 4">In the C-terminal section; belongs to the PPC synthetase family.</text>
</comment>